<dbReference type="AlphaFoldDB" id="A0A2H3DRD2"/>
<accession>A0A2H3DRD2</accession>
<gene>
    <name evidence="1" type="ORF">ARMGADRAFT_1079741</name>
</gene>
<evidence type="ECO:0000313" key="2">
    <source>
        <dbReference type="Proteomes" id="UP000217790"/>
    </source>
</evidence>
<organism evidence="1 2">
    <name type="scientific">Armillaria gallica</name>
    <name type="common">Bulbous honey fungus</name>
    <name type="synonym">Armillaria bulbosa</name>
    <dbReference type="NCBI Taxonomy" id="47427"/>
    <lineage>
        <taxon>Eukaryota</taxon>
        <taxon>Fungi</taxon>
        <taxon>Dikarya</taxon>
        <taxon>Basidiomycota</taxon>
        <taxon>Agaricomycotina</taxon>
        <taxon>Agaricomycetes</taxon>
        <taxon>Agaricomycetidae</taxon>
        <taxon>Agaricales</taxon>
        <taxon>Marasmiineae</taxon>
        <taxon>Physalacriaceae</taxon>
        <taxon>Armillaria</taxon>
    </lineage>
</organism>
<reference evidence="2" key="1">
    <citation type="journal article" date="2017" name="Nat. Ecol. Evol.">
        <title>Genome expansion and lineage-specific genetic innovations in the forest pathogenic fungi Armillaria.</title>
        <authorList>
            <person name="Sipos G."/>
            <person name="Prasanna A.N."/>
            <person name="Walter M.C."/>
            <person name="O'Connor E."/>
            <person name="Balint B."/>
            <person name="Krizsan K."/>
            <person name="Kiss B."/>
            <person name="Hess J."/>
            <person name="Varga T."/>
            <person name="Slot J."/>
            <person name="Riley R."/>
            <person name="Boka B."/>
            <person name="Rigling D."/>
            <person name="Barry K."/>
            <person name="Lee J."/>
            <person name="Mihaltcheva S."/>
            <person name="LaButti K."/>
            <person name="Lipzen A."/>
            <person name="Waldron R."/>
            <person name="Moloney N.M."/>
            <person name="Sperisen C."/>
            <person name="Kredics L."/>
            <person name="Vagvoelgyi C."/>
            <person name="Patrignani A."/>
            <person name="Fitzpatrick D."/>
            <person name="Nagy I."/>
            <person name="Doyle S."/>
            <person name="Anderson J.B."/>
            <person name="Grigoriev I.V."/>
            <person name="Gueldener U."/>
            <person name="Muensterkoetter M."/>
            <person name="Nagy L.G."/>
        </authorList>
    </citation>
    <scope>NUCLEOTIDE SEQUENCE [LARGE SCALE GENOMIC DNA]</scope>
    <source>
        <strain evidence="2">Ar21-2</strain>
    </source>
</reference>
<dbReference type="InParanoid" id="A0A2H3DRD2"/>
<dbReference type="Proteomes" id="UP000217790">
    <property type="component" value="Unassembled WGS sequence"/>
</dbReference>
<sequence>MLSGFLAHLNDPANGFQAQIYADDVPIGCVSSATEQSSLELGIGEWNQTTRHAGMEAIDTKPATQQHHDDWTMYHVRTGNCTSSMTLECTNAGVYTRGNCYILAEYAVSSSSSSKIEGEPRL</sequence>
<dbReference type="EMBL" id="KZ293656">
    <property type="protein sequence ID" value="PBK93418.1"/>
    <property type="molecule type" value="Genomic_DNA"/>
</dbReference>
<name>A0A2H3DRD2_ARMGA</name>
<proteinExistence type="predicted"/>
<evidence type="ECO:0000313" key="1">
    <source>
        <dbReference type="EMBL" id="PBK93418.1"/>
    </source>
</evidence>
<protein>
    <submittedName>
        <fullName evidence="1">Uncharacterized protein</fullName>
    </submittedName>
</protein>
<keyword evidence="2" id="KW-1185">Reference proteome</keyword>